<proteinExistence type="predicted"/>
<name>A0AAD6SUE8_9AGAR</name>
<protein>
    <submittedName>
        <fullName evidence="1">Uncharacterized protein</fullName>
    </submittedName>
</protein>
<evidence type="ECO:0000313" key="2">
    <source>
        <dbReference type="Proteomes" id="UP001218188"/>
    </source>
</evidence>
<dbReference type="EMBL" id="JARJCM010000061">
    <property type="protein sequence ID" value="KAJ7033899.1"/>
    <property type="molecule type" value="Genomic_DNA"/>
</dbReference>
<organism evidence="1 2">
    <name type="scientific">Mycena alexandri</name>
    <dbReference type="NCBI Taxonomy" id="1745969"/>
    <lineage>
        <taxon>Eukaryota</taxon>
        <taxon>Fungi</taxon>
        <taxon>Dikarya</taxon>
        <taxon>Basidiomycota</taxon>
        <taxon>Agaricomycotina</taxon>
        <taxon>Agaricomycetes</taxon>
        <taxon>Agaricomycetidae</taxon>
        <taxon>Agaricales</taxon>
        <taxon>Marasmiineae</taxon>
        <taxon>Mycenaceae</taxon>
        <taxon>Mycena</taxon>
    </lineage>
</organism>
<keyword evidence="2" id="KW-1185">Reference proteome</keyword>
<accession>A0AAD6SUE8</accession>
<dbReference type="Proteomes" id="UP001218188">
    <property type="component" value="Unassembled WGS sequence"/>
</dbReference>
<evidence type="ECO:0000313" key="1">
    <source>
        <dbReference type="EMBL" id="KAJ7033899.1"/>
    </source>
</evidence>
<reference evidence="1" key="1">
    <citation type="submission" date="2023-03" db="EMBL/GenBank/DDBJ databases">
        <title>Massive genome expansion in bonnet fungi (Mycena s.s.) driven by repeated elements and novel gene families across ecological guilds.</title>
        <authorList>
            <consortium name="Lawrence Berkeley National Laboratory"/>
            <person name="Harder C.B."/>
            <person name="Miyauchi S."/>
            <person name="Viragh M."/>
            <person name="Kuo A."/>
            <person name="Thoen E."/>
            <person name="Andreopoulos B."/>
            <person name="Lu D."/>
            <person name="Skrede I."/>
            <person name="Drula E."/>
            <person name="Henrissat B."/>
            <person name="Morin E."/>
            <person name="Kohler A."/>
            <person name="Barry K."/>
            <person name="LaButti K."/>
            <person name="Morin E."/>
            <person name="Salamov A."/>
            <person name="Lipzen A."/>
            <person name="Mereny Z."/>
            <person name="Hegedus B."/>
            <person name="Baldrian P."/>
            <person name="Stursova M."/>
            <person name="Weitz H."/>
            <person name="Taylor A."/>
            <person name="Grigoriev I.V."/>
            <person name="Nagy L.G."/>
            <person name="Martin F."/>
            <person name="Kauserud H."/>
        </authorList>
    </citation>
    <scope>NUCLEOTIDE SEQUENCE</scope>
    <source>
        <strain evidence="1">CBHHK200</strain>
    </source>
</reference>
<gene>
    <name evidence="1" type="ORF">C8F04DRAFT_1183647</name>
</gene>
<sequence length="215" mass="23702">MFERASKSGNWVLEYLQTSPFSSILDLYSGEVRLELREYVLLGTVFYTAYGRKPVINKYFTVQPRALTGVLVQPYSLPLGSGSWLTVRLFEYRDLQPEANIDKFEPEAPAAGKTIYRNLVYRLTVGGCAIRASLVAVQPNGNDPTHGWNSEKPPTVGLHSDKIKDNKTLREKPPTAGLPSAVAAVGSMAELIVDGRSPRDMIFTGQQLATKTTHG</sequence>
<dbReference type="AlphaFoldDB" id="A0AAD6SUE8"/>
<comment type="caution">
    <text evidence="1">The sequence shown here is derived from an EMBL/GenBank/DDBJ whole genome shotgun (WGS) entry which is preliminary data.</text>
</comment>